<evidence type="ECO:0000256" key="1">
    <source>
        <dbReference type="SAM" id="MobiDB-lite"/>
    </source>
</evidence>
<feature type="compositionally biased region" description="Polar residues" evidence="1">
    <location>
        <begin position="20"/>
        <end position="30"/>
    </location>
</feature>
<feature type="compositionally biased region" description="Basic and acidic residues" evidence="1">
    <location>
        <begin position="10"/>
        <end position="19"/>
    </location>
</feature>
<dbReference type="Proteomes" id="UP000053617">
    <property type="component" value="Unassembled WGS sequence"/>
</dbReference>
<dbReference type="OrthoDB" id="4118178at2759"/>
<proteinExistence type="predicted"/>
<dbReference type="AlphaFoldDB" id="A0A0D2FPK4"/>
<evidence type="ECO:0000313" key="3">
    <source>
        <dbReference type="Proteomes" id="UP000053617"/>
    </source>
</evidence>
<protein>
    <submittedName>
        <fullName evidence="2">Rhinocladiella mackenziei CBS 650.93 unplaced genomic scaffold supercont1.5, whole genome shotgun sequence</fullName>
    </submittedName>
</protein>
<sequence>MAPCPSIPVRSDDLAEPNHESASPVSASTTDHQHGNTYPGPTPCRSGNHCHGCGCGCSACSCRRIKPVQDDSNREVYSGQGGQFYLPGLSPRHPSSLSTDGSGHMNHASFNNSFEVHDHLNDRLTDQSLARLDAINRQNSRAPLGGSVVDPKDEDECPWHYFVSPLDSGPDHMSPPEDSSGMIGPGNMDGSSMILETGGVSRDDISMLSSYEAAFPRQSLPASQLLNEAGAAFANHNHKCSQFLRLN</sequence>
<feature type="region of interest" description="Disordered" evidence="1">
    <location>
        <begin position="1"/>
        <end position="36"/>
    </location>
</feature>
<dbReference type="HOGENOM" id="CLU_097999_0_0_1"/>
<reference evidence="2 3" key="1">
    <citation type="submission" date="2015-01" db="EMBL/GenBank/DDBJ databases">
        <title>The Genome Sequence of Rhinocladiella mackenzie CBS 650.93.</title>
        <authorList>
            <consortium name="The Broad Institute Genomics Platform"/>
            <person name="Cuomo C."/>
            <person name="de Hoog S."/>
            <person name="Gorbushina A."/>
            <person name="Stielow B."/>
            <person name="Teixiera M."/>
            <person name="Abouelleil A."/>
            <person name="Chapman S.B."/>
            <person name="Priest M."/>
            <person name="Young S.K."/>
            <person name="Wortman J."/>
            <person name="Nusbaum C."/>
            <person name="Birren B."/>
        </authorList>
    </citation>
    <scope>NUCLEOTIDE SEQUENCE [LARGE SCALE GENOMIC DNA]</scope>
    <source>
        <strain evidence="2 3">CBS 650.93</strain>
    </source>
</reference>
<keyword evidence="3" id="KW-1185">Reference proteome</keyword>
<dbReference type="VEuPathDB" id="FungiDB:Z518_07680"/>
<accession>A0A0D2FPK4</accession>
<gene>
    <name evidence="2" type="ORF">Z518_07680</name>
</gene>
<name>A0A0D2FPK4_9EURO</name>
<dbReference type="EMBL" id="KN847479">
    <property type="protein sequence ID" value="KIX04127.1"/>
    <property type="molecule type" value="Genomic_DNA"/>
</dbReference>
<dbReference type="RefSeq" id="XP_013271263.1">
    <property type="nucleotide sequence ID" value="XM_013415809.1"/>
</dbReference>
<evidence type="ECO:0000313" key="2">
    <source>
        <dbReference type="EMBL" id="KIX04127.1"/>
    </source>
</evidence>
<dbReference type="GeneID" id="25295751"/>
<organism evidence="2 3">
    <name type="scientific">Rhinocladiella mackenziei CBS 650.93</name>
    <dbReference type="NCBI Taxonomy" id="1442369"/>
    <lineage>
        <taxon>Eukaryota</taxon>
        <taxon>Fungi</taxon>
        <taxon>Dikarya</taxon>
        <taxon>Ascomycota</taxon>
        <taxon>Pezizomycotina</taxon>
        <taxon>Eurotiomycetes</taxon>
        <taxon>Chaetothyriomycetidae</taxon>
        <taxon>Chaetothyriales</taxon>
        <taxon>Herpotrichiellaceae</taxon>
        <taxon>Rhinocladiella</taxon>
    </lineage>
</organism>